<evidence type="ECO:0000256" key="1">
    <source>
        <dbReference type="ARBA" id="ARBA00022729"/>
    </source>
</evidence>
<dbReference type="EMBL" id="LT635757">
    <property type="protein sequence ID" value="SGZ49287.1"/>
    <property type="molecule type" value="Genomic_DNA"/>
</dbReference>
<proteinExistence type="predicted"/>
<keyword evidence="6" id="KW-1185">Reference proteome</keyword>
<dbReference type="Proteomes" id="UP000182334">
    <property type="component" value="Chromosome II"/>
</dbReference>
<keyword evidence="2" id="KW-0325">Glycoprotein</keyword>
<dbReference type="InterPro" id="IPR025928">
    <property type="entry name" value="Flocculin_t3_rpt"/>
</dbReference>
<dbReference type="Pfam" id="PF13928">
    <property type="entry name" value="Flocculin_t3"/>
    <property type="match status" value="2"/>
</dbReference>
<gene>
    <name evidence="5" type="ORF">SAMEA4029010_CIC11G00000005795</name>
</gene>
<evidence type="ECO:0000256" key="4">
    <source>
        <dbReference type="SAM" id="SignalP"/>
    </source>
</evidence>
<evidence type="ECO:0000313" key="5">
    <source>
        <dbReference type="EMBL" id="SGZ49287.1"/>
    </source>
</evidence>
<dbReference type="OrthoDB" id="4096612at2759"/>
<evidence type="ECO:0000313" key="6">
    <source>
        <dbReference type="Proteomes" id="UP000182334"/>
    </source>
</evidence>
<keyword evidence="1 4" id="KW-0732">Signal</keyword>
<sequence>MKFSTIFATALVAATGLAQDVACRVNGIQQSVVDLETGECPFVIPSSLPVNFRYDGADDYFVDAYYAFIGQRYFNDIPGAGRVINIPARLLYDQGTFPLYHIHAEESPASNSTAALRKRFNSQLLDKRDELSDFVDRIKSLDGVEVPSDALLSVNNPDVSSSAGSGSGSTGTGASTGAGSSGASTTGGATGASTTGGAETDVVTNTHSTLITITSCSENKCSKTTVPATWGPVTSTVDEEVTVYTTWCPVTEVTVTEKSTKIITITSCANHKCSEVTTPATWGPTTKTVEGEVTVYTTWCPVASTPAGSVETSVVTSAGEHTTVVYTTVVTKPAPGAPGASVETSVVTSAGEHTTVVYTTVVTKPAPGAPGAPAGTETAPGASVETSVVTSAGEQTTVVYTTVVTKPAPGAPGAPGAPAGTETAPGAPAGTTVAGESTLATVTTGASSAASAPPAISTSFAGAAKVGGSLIALMAIPFAYLL</sequence>
<reference evidence="5 6" key="1">
    <citation type="submission" date="2016-10" db="EMBL/GenBank/DDBJ databases">
        <authorList>
            <person name="de Groot N.N."/>
        </authorList>
    </citation>
    <scope>NUCLEOTIDE SEQUENCE [LARGE SCALE GENOMIC DNA]</scope>
    <source>
        <strain evidence="5 6">CBS 141442</strain>
    </source>
</reference>
<feature type="compositionally biased region" description="Low complexity" evidence="3">
    <location>
        <begin position="181"/>
        <end position="198"/>
    </location>
</feature>
<feature type="compositionally biased region" description="Low complexity" evidence="3">
    <location>
        <begin position="414"/>
        <end position="432"/>
    </location>
</feature>
<feature type="region of interest" description="Disordered" evidence="3">
    <location>
        <begin position="152"/>
        <end position="200"/>
    </location>
</feature>
<name>A0A1L0BG99_9ASCO</name>
<feature type="chain" id="PRO_5009680767" evidence="4">
    <location>
        <begin position="19"/>
        <end position="482"/>
    </location>
</feature>
<feature type="compositionally biased region" description="Gly residues" evidence="3">
    <location>
        <begin position="165"/>
        <end position="180"/>
    </location>
</feature>
<organism evidence="5 6">
    <name type="scientific">Sungouiella intermedia</name>
    <dbReference type="NCBI Taxonomy" id="45354"/>
    <lineage>
        <taxon>Eukaryota</taxon>
        <taxon>Fungi</taxon>
        <taxon>Dikarya</taxon>
        <taxon>Ascomycota</taxon>
        <taxon>Saccharomycotina</taxon>
        <taxon>Pichiomycetes</taxon>
        <taxon>Metschnikowiaceae</taxon>
        <taxon>Sungouiella</taxon>
    </lineage>
</organism>
<protein>
    <submittedName>
        <fullName evidence="5">CIC11C00000005795</fullName>
    </submittedName>
</protein>
<feature type="region of interest" description="Disordered" evidence="3">
    <location>
        <begin position="407"/>
        <end position="432"/>
    </location>
</feature>
<evidence type="ECO:0000256" key="3">
    <source>
        <dbReference type="SAM" id="MobiDB-lite"/>
    </source>
</evidence>
<dbReference type="AlphaFoldDB" id="A0A1L0BG99"/>
<dbReference type="STRING" id="45354.A0A1L0BG99"/>
<accession>A0A1L0BG99</accession>
<feature type="signal peptide" evidence="4">
    <location>
        <begin position="1"/>
        <end position="18"/>
    </location>
</feature>
<evidence type="ECO:0000256" key="2">
    <source>
        <dbReference type="ARBA" id="ARBA00023180"/>
    </source>
</evidence>